<dbReference type="InterPro" id="IPR018727">
    <property type="entry name" value="DUF2267"/>
</dbReference>
<comment type="caution">
    <text evidence="1">The sequence shown here is derived from an EMBL/GenBank/DDBJ whole genome shotgun (WGS) entry which is preliminary data.</text>
</comment>
<dbReference type="EMBL" id="JAHESF010000018">
    <property type="protein sequence ID" value="MBT1698792.1"/>
    <property type="molecule type" value="Genomic_DNA"/>
</dbReference>
<keyword evidence="2" id="KW-1185">Reference proteome</keyword>
<name>A0AAP2DPF4_9BACT</name>
<dbReference type="AlphaFoldDB" id="A0AAP2DPF4"/>
<dbReference type="InterPro" id="IPR038282">
    <property type="entry name" value="DUF2267_sf"/>
</dbReference>
<evidence type="ECO:0000313" key="2">
    <source>
        <dbReference type="Proteomes" id="UP001319200"/>
    </source>
</evidence>
<dbReference type="Gene3D" id="1.10.490.110">
    <property type="entry name" value="Uncharacterized conserved protein DUF2267"/>
    <property type="match status" value="1"/>
</dbReference>
<organism evidence="1 2">
    <name type="scientific">Chryseosolibacter histidini</name>
    <dbReference type="NCBI Taxonomy" id="2782349"/>
    <lineage>
        <taxon>Bacteria</taxon>
        <taxon>Pseudomonadati</taxon>
        <taxon>Bacteroidota</taxon>
        <taxon>Cytophagia</taxon>
        <taxon>Cytophagales</taxon>
        <taxon>Chryseotaleaceae</taxon>
        <taxon>Chryseosolibacter</taxon>
    </lineage>
</organism>
<dbReference type="RefSeq" id="WP_254165601.1">
    <property type="nucleotide sequence ID" value="NZ_JAHESF010000018.1"/>
</dbReference>
<reference evidence="1 2" key="1">
    <citation type="submission" date="2021-05" db="EMBL/GenBank/DDBJ databases">
        <title>A Polyphasic approach of four new species of the genus Ohtaekwangia: Ohtaekwangia histidinii sp. nov., Ohtaekwangia cretensis sp. nov., Ohtaekwangia indiensis sp. nov., Ohtaekwangia reichenbachii sp. nov. from diverse environment.</title>
        <authorList>
            <person name="Octaviana S."/>
        </authorList>
    </citation>
    <scope>NUCLEOTIDE SEQUENCE [LARGE SCALE GENOMIC DNA]</scope>
    <source>
        <strain evidence="1 2">PWU4</strain>
    </source>
</reference>
<protein>
    <submittedName>
        <fullName evidence="1">DUF2267 domain-containing protein</fullName>
    </submittedName>
</protein>
<dbReference type="Proteomes" id="UP001319200">
    <property type="component" value="Unassembled WGS sequence"/>
</dbReference>
<dbReference type="Pfam" id="PF10025">
    <property type="entry name" value="DUF2267"/>
    <property type="match status" value="1"/>
</dbReference>
<evidence type="ECO:0000313" key="1">
    <source>
        <dbReference type="EMBL" id="MBT1698792.1"/>
    </source>
</evidence>
<gene>
    <name evidence="1" type="ORF">KK083_18005</name>
</gene>
<accession>A0AAP2DPF4</accession>
<proteinExistence type="predicted"/>
<sequence length="139" mass="15700">MAIRVEEYVLKGNEFIRHVARELNDAENTDHASRVIVSVLHTLRDILSPGESLHLISQLPLYIKAAYVDGWKPGIAQMQPGSMADLLDQLRSQDEHIAERYLISDDTAKQEVQAVIRVLKKYLSEGEARNIIARLPSLN</sequence>